<evidence type="ECO:0000313" key="3">
    <source>
        <dbReference type="EMBL" id="CAE2319495.1"/>
    </source>
</evidence>
<protein>
    <recommendedName>
        <fullName evidence="2">Integrin beta-like protein A-E N-terminal domain-containing protein</fullName>
    </recommendedName>
</protein>
<dbReference type="InterPro" id="IPR056844">
    <property type="entry name" value="SibA-E_N"/>
</dbReference>
<sequence length="1018" mass="109757">MLRSFLLCIVLLLAGPADSQGQLASALSGTFRYGHLFWNVISGNRVQFTVEAAFTRVVDTGYFRGTERDGYAQIGDMVVMVGRETPMFDFGDGFILDRLTMKIIAYSIESNWILGQAVFEHVYATPNNGGSPWVVKFSGCCRISNLLQGGNQPWLLLGEVDLLRSVSSPRSFVPPMIGGKYCQNAQYGDYVTVFIPAAMRDPQGRSVSAPYLKVDEPTQTNTLTQFGDQTGNGIAMLPLSYHIATSAEQCVIGQNNGLRCFGYLIQSHVNVPASTIEGVVRIDSAEGGVVLSTGSSSATCQASKSCEISMIYVKVNETHVTVGHELQIDSDNNFALSVVAFAMAEKLAVGRCMHLAVVRHSFSQSSKYYSTYKVYVNGQVLSKGEYPPCQAGGGCTGGRRPGIALKALSEGESNPVEGPRTSYSTDSMGSGAYLLFGGYRGAAGPPSYFHGSLREWRFWLGERNEGEIVRWYQRQIEPSLSNSYGDPTSLYGQSMTSATDYQIASQLLLLYSFDWGKASAAESSCPAYRTTCRYSQVRPTYPMGVDQSNYILQTDVANPRVSHASQKCVQAPSDSSVSPYALSLQLLPGYNQLTVYLSWDANLTGVPVDIVSQTIEAVSCSGVSQFKVGSLTINEPSLEFSGFFSSSGSADASTSLPPMMAKLSTLSVTAGTYLELTLTSTVTSSSDLSSLQLLLDSGRSPSTMFFHAARSTTSTTSQSVSMKVTWTPCQQDLGMNFICFQSHARFLNGSLCSNQLDRSCKSNADCSSNGLCIANYATVAMSPLKCLGINVIVEDAPKFNSSIPASVELIMGRETAVDLGVSVADCQSQVSLEVASGSMLPPGASLSSLLVASWGCTGRYKTLRWTPSPKVGGYSSLSCFVAKKLLSSSNCAGLVPSSSERCILVTVLPCVYSVGRDQQLQEIAALFNMDWILLWSLNAKVFHPDYLVYSQQNISVGHVYRSELADVGLDVVAARFGMTLSQVVEMNFNLAGAAFLPKGQRMCVVPNSCKGMKQTIYS</sequence>
<dbReference type="InterPro" id="IPR013320">
    <property type="entry name" value="ConA-like_dom_sf"/>
</dbReference>
<dbReference type="SUPFAM" id="SSF49899">
    <property type="entry name" value="Concanavalin A-like lectins/glucanases"/>
    <property type="match status" value="1"/>
</dbReference>
<feature type="domain" description="Integrin beta-like protein A-E N-terminal" evidence="2">
    <location>
        <begin position="32"/>
        <end position="159"/>
    </location>
</feature>
<dbReference type="AlphaFoldDB" id="A0A7S4L9T9"/>
<gene>
    <name evidence="3" type="ORF">GTHE00462_LOCUS26322</name>
</gene>
<dbReference type="Gene3D" id="2.60.120.200">
    <property type="match status" value="1"/>
</dbReference>
<feature type="signal peptide" evidence="1">
    <location>
        <begin position="1"/>
        <end position="19"/>
    </location>
</feature>
<organism evidence="3">
    <name type="scientific">Guillardia theta</name>
    <name type="common">Cryptophyte</name>
    <name type="synonym">Cryptomonas phi</name>
    <dbReference type="NCBI Taxonomy" id="55529"/>
    <lineage>
        <taxon>Eukaryota</taxon>
        <taxon>Cryptophyceae</taxon>
        <taxon>Pyrenomonadales</taxon>
        <taxon>Geminigeraceae</taxon>
        <taxon>Guillardia</taxon>
    </lineage>
</organism>
<keyword evidence="1" id="KW-0732">Signal</keyword>
<evidence type="ECO:0000259" key="2">
    <source>
        <dbReference type="Pfam" id="PF24907"/>
    </source>
</evidence>
<name>A0A7S4L9T9_GUITH</name>
<reference evidence="3" key="1">
    <citation type="submission" date="2021-01" db="EMBL/GenBank/DDBJ databases">
        <authorList>
            <person name="Corre E."/>
            <person name="Pelletier E."/>
            <person name="Niang G."/>
            <person name="Scheremetjew M."/>
            <person name="Finn R."/>
            <person name="Kale V."/>
            <person name="Holt S."/>
            <person name="Cochrane G."/>
            <person name="Meng A."/>
            <person name="Brown T."/>
            <person name="Cohen L."/>
        </authorList>
    </citation>
    <scope>NUCLEOTIDE SEQUENCE</scope>
    <source>
        <strain evidence="3">CCMP 2712</strain>
    </source>
</reference>
<evidence type="ECO:0000256" key="1">
    <source>
        <dbReference type="SAM" id="SignalP"/>
    </source>
</evidence>
<proteinExistence type="predicted"/>
<dbReference type="Pfam" id="PF24907">
    <property type="entry name" value="SIBA-E_N"/>
    <property type="match status" value="1"/>
</dbReference>
<feature type="chain" id="PRO_5031025008" description="Integrin beta-like protein A-E N-terminal domain-containing protein" evidence="1">
    <location>
        <begin position="20"/>
        <end position="1018"/>
    </location>
</feature>
<accession>A0A7S4L9T9</accession>
<dbReference type="EMBL" id="HBKN01033780">
    <property type="protein sequence ID" value="CAE2319495.1"/>
    <property type="molecule type" value="Transcribed_RNA"/>
</dbReference>